<evidence type="ECO:0000256" key="18">
    <source>
        <dbReference type="ARBA" id="ARBA00022723"/>
    </source>
</evidence>
<dbReference type="GO" id="GO:0009055">
    <property type="term" value="F:electron transfer activity"/>
    <property type="evidence" value="ECO:0007669"/>
    <property type="project" value="InterPro"/>
</dbReference>
<comment type="catalytic activity">
    <reaction evidence="38">
        <text>2 (2R)-3-phosphoglycerate + 2 H(+) = D-ribulose 1,5-bisphosphate + CO2 + H2O</text>
        <dbReference type="Rhea" id="RHEA:23124"/>
        <dbReference type="ChEBI" id="CHEBI:15377"/>
        <dbReference type="ChEBI" id="CHEBI:15378"/>
        <dbReference type="ChEBI" id="CHEBI:16526"/>
        <dbReference type="ChEBI" id="CHEBI:57870"/>
        <dbReference type="ChEBI" id="CHEBI:58272"/>
        <dbReference type="EC" id="4.1.1.39"/>
    </reaction>
</comment>
<dbReference type="InterPro" id="IPR024058">
    <property type="entry name" value="Cyt-f_TM"/>
</dbReference>
<dbReference type="PANTHER" id="PTHR42704">
    <property type="entry name" value="RIBULOSE BISPHOSPHATE CARBOXYLASE"/>
    <property type="match status" value="1"/>
</dbReference>
<dbReference type="SUPFAM" id="SSF51649">
    <property type="entry name" value="RuBisCo, C-terminal domain"/>
    <property type="match status" value="1"/>
</dbReference>
<keyword evidence="20" id="KW-0460">Magnesium</keyword>
<gene>
    <name evidence="44" type="primary">rbcL_4</name>
    <name evidence="44" type="ORF">Zm00014a_038531</name>
</gene>
<keyword evidence="26" id="KW-0503">Monooxygenase</keyword>
<keyword evidence="11" id="KW-0813">Transport</keyword>
<keyword evidence="31" id="KW-0456">Lyase</keyword>
<evidence type="ECO:0000256" key="36">
    <source>
        <dbReference type="ARBA" id="ARBA00025888"/>
    </source>
</evidence>
<keyword evidence="30" id="KW-0601">Photorespiration</keyword>
<name>A0A3L6D6B8_MAIZE</name>
<dbReference type="InterPro" id="IPR036422">
    <property type="entry name" value="RuBisCO_lsu_N_sf"/>
</dbReference>
<evidence type="ECO:0000256" key="8">
    <source>
        <dbReference type="ARBA" id="ARBA00012287"/>
    </source>
</evidence>
<reference evidence="44 45" key="1">
    <citation type="journal article" date="2018" name="Nat. Genet.">
        <title>Extensive intraspecific gene order and gene structural variations between Mo17 and other maize genomes.</title>
        <authorList>
            <person name="Sun S."/>
            <person name="Zhou Y."/>
            <person name="Chen J."/>
            <person name="Shi J."/>
            <person name="Zhao H."/>
            <person name="Zhao H."/>
            <person name="Song W."/>
            <person name="Zhang M."/>
            <person name="Cui Y."/>
            <person name="Dong X."/>
            <person name="Liu H."/>
            <person name="Ma X."/>
            <person name="Jiao Y."/>
            <person name="Wang B."/>
            <person name="Wei X."/>
            <person name="Stein J.C."/>
            <person name="Glaubitz J.C."/>
            <person name="Lu F."/>
            <person name="Yu G."/>
            <person name="Liang C."/>
            <person name="Fengler K."/>
            <person name="Li B."/>
            <person name="Rafalski A."/>
            <person name="Schnable P.S."/>
            <person name="Ware D.H."/>
            <person name="Buckler E.S."/>
            <person name="Lai J."/>
        </authorList>
    </citation>
    <scope>NUCLEOTIDE SEQUENCE [LARGE SCALE GENOMIC DNA]</scope>
    <source>
        <strain evidence="45">cv. Missouri 17</strain>
        <tissue evidence="44">Seedling</tissue>
    </source>
</reference>
<evidence type="ECO:0000256" key="38">
    <source>
        <dbReference type="ARBA" id="ARBA00049469"/>
    </source>
</evidence>
<dbReference type="InterPro" id="IPR000685">
    <property type="entry name" value="RuBisCO_lsu_C"/>
</dbReference>
<evidence type="ECO:0000256" key="12">
    <source>
        <dbReference type="ARBA" id="ARBA00022528"/>
    </source>
</evidence>
<evidence type="ECO:0000256" key="25">
    <source>
        <dbReference type="ARBA" id="ARBA00023004"/>
    </source>
</evidence>
<evidence type="ECO:0000256" key="32">
    <source>
        <dbReference type="ARBA" id="ARBA00023274"/>
    </source>
</evidence>
<dbReference type="GO" id="GO:0000287">
    <property type="term" value="F:magnesium ion binding"/>
    <property type="evidence" value="ECO:0007669"/>
    <property type="project" value="InterPro"/>
</dbReference>
<dbReference type="InterPro" id="IPR036826">
    <property type="entry name" value="Cyt_f_lg_dom_sf"/>
</dbReference>
<dbReference type="Pfam" id="PF00016">
    <property type="entry name" value="RuBisCO_large"/>
    <property type="match status" value="1"/>
</dbReference>
<keyword evidence="22" id="KW-0249">Electron transport</keyword>
<keyword evidence="33" id="KW-0120">Carbon dioxide fixation</keyword>
<comment type="similarity">
    <text evidence="7">Belongs to the cytochrome f family.</text>
</comment>
<evidence type="ECO:0000256" key="16">
    <source>
        <dbReference type="ARBA" id="ARBA00022640"/>
    </source>
</evidence>
<evidence type="ECO:0000256" key="17">
    <source>
        <dbReference type="ARBA" id="ARBA00022692"/>
    </source>
</evidence>
<dbReference type="SFLD" id="SFLDG01052">
    <property type="entry name" value="RuBisCO"/>
    <property type="match status" value="1"/>
</dbReference>
<dbReference type="GO" id="GO:0042651">
    <property type="term" value="C:thylakoid membrane"/>
    <property type="evidence" value="ECO:0007669"/>
    <property type="project" value="InterPro"/>
</dbReference>
<dbReference type="FunFam" id="2.60.40.830:FF:000002">
    <property type="entry name" value="Cytochrome f"/>
    <property type="match status" value="1"/>
</dbReference>
<dbReference type="EC" id="4.1.1.39" evidence="8"/>
<evidence type="ECO:0000256" key="26">
    <source>
        <dbReference type="ARBA" id="ARBA00023033"/>
    </source>
</evidence>
<evidence type="ECO:0000256" key="2">
    <source>
        <dbReference type="ARBA" id="ARBA00001971"/>
    </source>
</evidence>
<comment type="cofactor">
    <cofactor evidence="1">
        <name>Mg(2+)</name>
        <dbReference type="ChEBI" id="CHEBI:18420"/>
    </cofactor>
</comment>
<comment type="subunit">
    <text evidence="36">Heterohexadecamer of 8 large chains and 8 small chains; disulfide-linked. The disulfide link is formed within the large subunit homodimers.</text>
</comment>
<evidence type="ECO:0000259" key="42">
    <source>
        <dbReference type="Pfam" id="PF02788"/>
    </source>
</evidence>
<dbReference type="GO" id="GO:0006412">
    <property type="term" value="P:translation"/>
    <property type="evidence" value="ECO:0007669"/>
    <property type="project" value="InterPro"/>
</dbReference>
<dbReference type="SFLD" id="SFLDS00014">
    <property type="entry name" value="RuBisCO"/>
    <property type="match status" value="1"/>
</dbReference>
<dbReference type="PROSITE" id="PS00157">
    <property type="entry name" value="RUBISCO_LARGE"/>
    <property type="match status" value="1"/>
</dbReference>
<evidence type="ECO:0000256" key="10">
    <source>
        <dbReference type="ARBA" id="ARBA00017725"/>
    </source>
</evidence>
<evidence type="ECO:0000256" key="11">
    <source>
        <dbReference type="ARBA" id="ARBA00022448"/>
    </source>
</evidence>
<keyword evidence="24" id="KW-0560">Oxidoreductase</keyword>
<dbReference type="Gene3D" id="3.30.70.150">
    <property type="entry name" value="RuBisCO large subunit, N-terminal domain"/>
    <property type="match status" value="1"/>
</dbReference>
<feature type="domain" description="Ribulose bisphosphate carboxylase large subunit ferrodoxin-like N-terminal" evidence="42">
    <location>
        <begin position="24"/>
        <end position="144"/>
    </location>
</feature>
<evidence type="ECO:0000256" key="28">
    <source>
        <dbReference type="ARBA" id="ARBA00023136"/>
    </source>
</evidence>
<keyword evidence="25" id="KW-0408">Iron</keyword>
<evidence type="ECO:0000256" key="5">
    <source>
        <dbReference type="ARBA" id="ARBA00004229"/>
    </source>
</evidence>
<organism evidence="44 45">
    <name type="scientific">Zea mays</name>
    <name type="common">Maize</name>
    <dbReference type="NCBI Taxonomy" id="4577"/>
    <lineage>
        <taxon>Eukaryota</taxon>
        <taxon>Viridiplantae</taxon>
        <taxon>Streptophyta</taxon>
        <taxon>Embryophyta</taxon>
        <taxon>Tracheophyta</taxon>
        <taxon>Spermatophyta</taxon>
        <taxon>Magnoliopsida</taxon>
        <taxon>Liliopsida</taxon>
        <taxon>Poales</taxon>
        <taxon>Poaceae</taxon>
        <taxon>PACMAD clade</taxon>
        <taxon>Panicoideae</taxon>
        <taxon>Andropogonodae</taxon>
        <taxon>Andropogoneae</taxon>
        <taxon>Tripsacinae</taxon>
        <taxon>Zea</taxon>
    </lineage>
</organism>
<dbReference type="SUPFAM" id="SSF103431">
    <property type="entry name" value="Cytochrome f subunit of the cytochrome b6f complex, transmembrane anchor"/>
    <property type="match status" value="1"/>
</dbReference>
<evidence type="ECO:0000256" key="35">
    <source>
        <dbReference type="ARBA" id="ARBA00025834"/>
    </source>
</evidence>
<evidence type="ECO:0000256" key="23">
    <source>
        <dbReference type="ARBA" id="ARBA00022989"/>
    </source>
</evidence>
<dbReference type="GO" id="GO:0003735">
    <property type="term" value="F:structural constituent of ribosome"/>
    <property type="evidence" value="ECO:0007669"/>
    <property type="project" value="InterPro"/>
</dbReference>
<dbReference type="GO" id="GO:0009507">
    <property type="term" value="C:chloroplast"/>
    <property type="evidence" value="ECO:0007669"/>
    <property type="project" value="UniProtKB-SubCell"/>
</dbReference>
<evidence type="ECO:0000256" key="19">
    <source>
        <dbReference type="ARBA" id="ARBA00022729"/>
    </source>
</evidence>
<dbReference type="HAMAP" id="MF_01338">
    <property type="entry name" value="RuBisCO_L_type1"/>
    <property type="match status" value="1"/>
</dbReference>
<dbReference type="Gene3D" id="1.20.5.700">
    <property type="entry name" value="Single helix bin"/>
    <property type="match status" value="1"/>
</dbReference>
<dbReference type="ExpressionAtlas" id="A0A3L6D6B8">
    <property type="expression patterns" value="baseline and differential"/>
</dbReference>
<dbReference type="GO" id="GO:0019253">
    <property type="term" value="P:reductive pentose-phosphate cycle"/>
    <property type="evidence" value="ECO:0007669"/>
    <property type="project" value="UniProtKB-KW"/>
</dbReference>
<dbReference type="InterPro" id="IPR002325">
    <property type="entry name" value="Cyt_f"/>
</dbReference>
<dbReference type="InterPro" id="IPR012678">
    <property type="entry name" value="Ribosomal_uL23/eL15/eS24_sf"/>
</dbReference>
<dbReference type="InterPro" id="IPR020878">
    <property type="entry name" value="RuBisCo_large_chain_AS"/>
</dbReference>
<dbReference type="SUPFAM" id="SSF54189">
    <property type="entry name" value="Ribosomal proteins S24e, L23 and L15e"/>
    <property type="match status" value="1"/>
</dbReference>
<feature type="transmembrane region" description="Helical" evidence="40">
    <location>
        <begin position="678"/>
        <end position="697"/>
    </location>
</feature>
<keyword evidence="23 40" id="KW-1133">Transmembrane helix</keyword>
<evidence type="ECO:0000256" key="22">
    <source>
        <dbReference type="ARBA" id="ARBA00022982"/>
    </source>
</evidence>
<dbReference type="PANTHER" id="PTHR42704:SF16">
    <property type="entry name" value="RIBULOSE BISPHOSPHATE CARBOXYLASE LARGE CHAIN"/>
    <property type="match status" value="1"/>
</dbReference>
<keyword evidence="18" id="KW-0479">Metal-binding</keyword>
<keyword evidence="17 40" id="KW-0812">Transmembrane</keyword>
<dbReference type="InterPro" id="IPR024094">
    <property type="entry name" value="Cyt_f_lg_dom"/>
</dbReference>
<comment type="function">
    <text evidence="34">RuBisCO catalyzes two reactions: the carboxylation of D-ribulose 1,5-bisphosphate, the primary event in carbon dioxide fixation, as well as the oxidative fragmentation of the pentose substrate in the photorespiration process. Both reactions occur simultaneously and in competition at the same active site.</text>
</comment>
<comment type="caution">
    <text evidence="44">The sequence shown here is derived from an EMBL/GenBank/DDBJ whole genome shotgun (WGS) entry which is preliminary data.</text>
</comment>
<evidence type="ECO:0000256" key="20">
    <source>
        <dbReference type="ARBA" id="ARBA00022842"/>
    </source>
</evidence>
<evidence type="ECO:0000256" key="14">
    <source>
        <dbReference type="ARBA" id="ARBA00022567"/>
    </source>
</evidence>
<evidence type="ECO:0000256" key="9">
    <source>
        <dbReference type="ARBA" id="ARBA00013528"/>
    </source>
</evidence>
<keyword evidence="13" id="KW-0602">Photosynthesis</keyword>
<dbReference type="Gene3D" id="3.20.20.110">
    <property type="entry name" value="Ribulose bisphosphate carboxylase, large subunit, C-terminal domain"/>
    <property type="match status" value="1"/>
</dbReference>
<dbReference type="Pfam" id="PF01333">
    <property type="entry name" value="Apocytochr_F_C"/>
    <property type="match status" value="1"/>
</dbReference>
<evidence type="ECO:0000259" key="41">
    <source>
        <dbReference type="Pfam" id="PF00016"/>
    </source>
</evidence>
<keyword evidence="21" id="KW-0689">Ribosomal protein</keyword>
<dbReference type="InterPro" id="IPR020888">
    <property type="entry name" value="RuBisCO_lsuI"/>
</dbReference>
<keyword evidence="27" id="KW-0793">Thylakoid</keyword>
<evidence type="ECO:0000256" key="3">
    <source>
        <dbReference type="ARBA" id="ARBA00003068"/>
    </source>
</evidence>
<dbReference type="Pfam" id="PF16639">
    <property type="entry name" value="Apocytochr_F_N"/>
    <property type="match status" value="1"/>
</dbReference>
<comment type="catalytic activity">
    <reaction evidence="37">
        <text>D-ribulose 1,5-bisphosphate + O2 = 2-phosphoglycolate + (2R)-3-phosphoglycerate + 2 H(+)</text>
        <dbReference type="Rhea" id="RHEA:36631"/>
        <dbReference type="ChEBI" id="CHEBI:15378"/>
        <dbReference type="ChEBI" id="CHEBI:15379"/>
        <dbReference type="ChEBI" id="CHEBI:57870"/>
        <dbReference type="ChEBI" id="CHEBI:58033"/>
        <dbReference type="ChEBI" id="CHEBI:58272"/>
    </reaction>
</comment>
<dbReference type="InterPro" id="IPR017443">
    <property type="entry name" value="RuBisCO_lsu_fd_N"/>
</dbReference>
<dbReference type="FunFam" id="1.20.5.700:FF:000001">
    <property type="entry name" value="Cytochrome f"/>
    <property type="match status" value="1"/>
</dbReference>
<keyword evidence="16" id="KW-0934">Plastid</keyword>
<comment type="subcellular location">
    <subcellularLocation>
        <location evidence="4">Membrane</location>
        <topology evidence="4">Single-pass membrane protein</topology>
    </subcellularLocation>
    <subcellularLocation>
        <location evidence="5">Plastid</location>
        <location evidence="5">Chloroplast</location>
    </subcellularLocation>
    <subcellularLocation>
        <location evidence="39">Thylakoid</location>
    </subcellularLocation>
</comment>
<dbReference type="FunFam" id="3.20.20.110:FF:000003">
    <property type="entry name" value="Ribulose bisphosphate carboxylase large chain"/>
    <property type="match status" value="1"/>
</dbReference>
<dbReference type="GO" id="GO:0016984">
    <property type="term" value="F:ribulose-bisphosphate carboxylase activity"/>
    <property type="evidence" value="ECO:0007669"/>
    <property type="project" value="UniProtKB-EC"/>
</dbReference>
<evidence type="ECO:0000256" key="34">
    <source>
        <dbReference type="ARBA" id="ARBA00025664"/>
    </source>
</evidence>
<evidence type="ECO:0000256" key="27">
    <source>
        <dbReference type="ARBA" id="ARBA00023078"/>
    </source>
</evidence>
<evidence type="ECO:0000256" key="15">
    <source>
        <dbReference type="ARBA" id="ARBA00022617"/>
    </source>
</evidence>
<evidence type="ECO:0000256" key="24">
    <source>
        <dbReference type="ARBA" id="ARBA00023002"/>
    </source>
</evidence>
<dbReference type="InterPro" id="IPR036376">
    <property type="entry name" value="RuBisCO_lsu_C_sf"/>
</dbReference>
<keyword evidence="32" id="KW-0687">Ribonucleoprotein</keyword>
<evidence type="ECO:0000256" key="13">
    <source>
        <dbReference type="ARBA" id="ARBA00022531"/>
    </source>
</evidence>
<comment type="similarity">
    <text evidence="6">Belongs to the RuBisCO large chain family. Type I subfamily.</text>
</comment>
<dbReference type="NCBIfam" id="NF003252">
    <property type="entry name" value="PRK04208.1"/>
    <property type="match status" value="1"/>
</dbReference>
<evidence type="ECO:0000256" key="30">
    <source>
        <dbReference type="ARBA" id="ARBA00023238"/>
    </source>
</evidence>
<evidence type="ECO:0000256" key="31">
    <source>
        <dbReference type="ARBA" id="ARBA00023239"/>
    </source>
</evidence>
<evidence type="ECO:0000256" key="21">
    <source>
        <dbReference type="ARBA" id="ARBA00022980"/>
    </source>
</evidence>
<evidence type="ECO:0000256" key="7">
    <source>
        <dbReference type="ARBA" id="ARBA00008923"/>
    </source>
</evidence>
<keyword evidence="14" id="KW-0113">Calvin cycle</keyword>
<dbReference type="GO" id="GO:0009853">
    <property type="term" value="P:photorespiration"/>
    <property type="evidence" value="ECO:0007669"/>
    <property type="project" value="UniProtKB-KW"/>
</dbReference>
<dbReference type="SUPFAM" id="SSF49441">
    <property type="entry name" value="Cytochrome f, large domain"/>
    <property type="match status" value="1"/>
</dbReference>
<keyword evidence="28 40" id="KW-0472">Membrane</keyword>
<keyword evidence="15" id="KW-0349">Heme</keyword>
<sequence>MSPQTETKASVGFKAGVKDYKLTYYTPEYETKDTDILAAFRVTPQLGVPPEEAGAAVAAESSTGTWTTVWTDGLTSLDRYKGRCYHIEPVPGDPDQYICYVAYPLDLFEEGSVTNMFTSIVGNVFGFKALRALRLEDLRIPPAYSKTFQGPPHGIQVERDKLNKYGRPLLGCTIKPKLGLSAKNYGRACYECLRGGLDFTKDDENVNSQPFMRWRDRFVFCAEAIYKAQAETGEIKGHYLNATAGTCEEMIKRAVFARELGVPIVMHDYLTGGFTANTTLSHYCRDNGLLLHIHRAMHAVIDRQKNHGMHFRVLAKALRMSGGDHIHSGTVVGKLEGEREITLGFVDLLRDDFIEKDRSRGIFFTQDWVSMPGVIPVASGGIHVWHMPALTEIFGDDSVLQFGGGTLGHPWGNAPGAAANRVALEACVQARNEGRDLAREVFTEKSLRLLGKNQYTFNVESGFTKTEIKHWVELFFGVKTYDHYPSTGYSIPLLLFKLKGILKEQGYENPREATGRIVCANCHLANKPVDIEVPQAVLPDTVFEAVLRIPYDMQLKQVLANGKKGGLNVGAVLILPEGFELAPPDRISPELKEKIGNLSFQSYRPNKKNILVIGPVPGGNRGRGQIYPDGSKSNNTVYNATSTEGESIKLDQPLTSNPNVGGFGQGDAEIVLQDPLRVQGLLFFFASVILAQVFLVLKKKQFEKVQLYEMNF</sequence>
<keyword evidence="19" id="KW-0732">Signal</keyword>
<comment type="cofactor">
    <cofactor evidence="2">
        <name>heme</name>
        <dbReference type="ChEBI" id="CHEBI:30413"/>
    </cofactor>
</comment>
<dbReference type="GO" id="GO:0005840">
    <property type="term" value="C:ribosome"/>
    <property type="evidence" value="ECO:0007669"/>
    <property type="project" value="UniProtKB-KW"/>
</dbReference>
<comment type="subunit">
    <text evidence="35">The 4 large subunits of the cytochrome b6-f complex are cytochrome b6, subunit IV (17 kDa polypeptide, PetD), cytochrome f and the Rieske protein, while the 4 small subunits are PetG, PetL, PetM and PetN. The complex functions as a dimer.</text>
</comment>
<evidence type="ECO:0000256" key="40">
    <source>
        <dbReference type="SAM" id="Phobius"/>
    </source>
</evidence>
<evidence type="ECO:0000256" key="29">
    <source>
        <dbReference type="ARBA" id="ARBA00023157"/>
    </source>
</evidence>
<dbReference type="Gene3D" id="2.60.40.830">
    <property type="entry name" value="Cytochrome f large domain"/>
    <property type="match status" value="2"/>
</dbReference>
<dbReference type="GO" id="GO:0005506">
    <property type="term" value="F:iron ion binding"/>
    <property type="evidence" value="ECO:0007669"/>
    <property type="project" value="InterPro"/>
</dbReference>
<evidence type="ECO:0000256" key="4">
    <source>
        <dbReference type="ARBA" id="ARBA00004167"/>
    </source>
</evidence>
<dbReference type="InterPro" id="IPR033966">
    <property type="entry name" value="RuBisCO"/>
</dbReference>
<dbReference type="PROSITE" id="PS51010">
    <property type="entry name" value="CYTF"/>
    <property type="match status" value="1"/>
</dbReference>
<dbReference type="FunFam" id="3.30.70.150:FF:000001">
    <property type="entry name" value="Ribulose bisphosphate carboxylase large chain"/>
    <property type="match status" value="1"/>
</dbReference>
<feature type="domain" description="Cytochrome f large" evidence="43">
    <location>
        <begin position="504"/>
        <end position="620"/>
    </location>
</feature>
<keyword evidence="29" id="KW-1015">Disulfide bond</keyword>
<dbReference type="AlphaFoldDB" id="A0A3L6D6B8"/>
<keyword evidence="12" id="KW-0150">Chloroplast</keyword>
<proteinExistence type="inferred from homology"/>
<feature type="domain" description="Ribulose bisphosphate carboxylase large subunit C-terminal" evidence="41">
    <location>
        <begin position="154"/>
        <end position="447"/>
    </location>
</feature>
<evidence type="ECO:0000313" key="44">
    <source>
        <dbReference type="EMBL" id="PWZ03908.1"/>
    </source>
</evidence>
<dbReference type="Proteomes" id="UP000251960">
    <property type="component" value="Unassembled WGS sequence"/>
</dbReference>
<evidence type="ECO:0000256" key="1">
    <source>
        <dbReference type="ARBA" id="ARBA00001946"/>
    </source>
</evidence>
<dbReference type="GO" id="GO:0004497">
    <property type="term" value="F:monooxygenase activity"/>
    <property type="evidence" value="ECO:0007669"/>
    <property type="project" value="UniProtKB-KW"/>
</dbReference>
<dbReference type="Pfam" id="PF02788">
    <property type="entry name" value="RuBisCO_large_N"/>
    <property type="match status" value="1"/>
</dbReference>
<dbReference type="GO" id="GO:0020037">
    <property type="term" value="F:heme binding"/>
    <property type="evidence" value="ECO:0007669"/>
    <property type="project" value="InterPro"/>
</dbReference>
<dbReference type="EMBL" id="NCVQ01001870">
    <property type="protein sequence ID" value="PWZ03908.1"/>
    <property type="molecule type" value="Genomic_DNA"/>
</dbReference>
<dbReference type="SUPFAM" id="SSF54966">
    <property type="entry name" value="RuBisCO, large subunit, small (N-terminal) domain"/>
    <property type="match status" value="1"/>
</dbReference>
<evidence type="ECO:0000256" key="6">
    <source>
        <dbReference type="ARBA" id="ARBA00006204"/>
    </source>
</evidence>
<comment type="function">
    <text evidence="3">Component of the cytochrome b6-f complex, which mediates electron transfer between photosystem II (PSII) and photosystem I (PSI), cyclic electron flow around PSI, and state transitions.</text>
</comment>
<evidence type="ECO:0000256" key="39">
    <source>
        <dbReference type="ARBA" id="ARBA00060385"/>
    </source>
</evidence>
<dbReference type="GO" id="GO:1990904">
    <property type="term" value="C:ribonucleoprotein complex"/>
    <property type="evidence" value="ECO:0007669"/>
    <property type="project" value="UniProtKB-KW"/>
</dbReference>
<evidence type="ECO:0000256" key="33">
    <source>
        <dbReference type="ARBA" id="ARBA00023300"/>
    </source>
</evidence>
<protein>
    <recommendedName>
        <fullName evidence="9">Cytochrome f</fullName>
        <ecNumber evidence="8">4.1.1.39</ecNumber>
    </recommendedName>
    <alternativeName>
        <fullName evidence="10">Ribulose bisphosphate carboxylase large chain</fullName>
    </alternativeName>
</protein>
<dbReference type="PRINTS" id="PR00610">
    <property type="entry name" value="CYTOCHROMEF"/>
</dbReference>
<accession>A0A3L6D6B8</accession>
<dbReference type="SFLD" id="SFLDG00301">
    <property type="entry name" value="RuBisCO-like_proteins"/>
    <property type="match status" value="1"/>
</dbReference>
<evidence type="ECO:0000313" key="45">
    <source>
        <dbReference type="Proteomes" id="UP000251960"/>
    </source>
</evidence>
<evidence type="ECO:0000256" key="37">
    <source>
        <dbReference type="ARBA" id="ARBA00048059"/>
    </source>
</evidence>
<dbReference type="CDD" id="cd08212">
    <property type="entry name" value="RuBisCO_large_I"/>
    <property type="match status" value="1"/>
</dbReference>
<evidence type="ECO:0000259" key="43">
    <source>
        <dbReference type="Pfam" id="PF16639"/>
    </source>
</evidence>